<accession>A0AAE3KNT9</accession>
<dbReference type="RefSeq" id="WP_254012935.1">
    <property type="nucleotide sequence ID" value="NZ_JAMZMM010000174.1"/>
</dbReference>
<reference evidence="2" key="1">
    <citation type="submission" date="2022-06" db="EMBL/GenBank/DDBJ databases">
        <title>New cyanobacteria of genus Symplocastrum in benthos of Lake Baikal.</title>
        <authorList>
            <person name="Sorokovikova E."/>
            <person name="Tikhonova I."/>
            <person name="Krasnopeev A."/>
            <person name="Evseev P."/>
            <person name="Gladkikh A."/>
            <person name="Belykh O."/>
        </authorList>
    </citation>
    <scope>NUCLEOTIDE SEQUENCE</scope>
    <source>
        <strain evidence="2">BBK-W-15</strain>
    </source>
</reference>
<evidence type="ECO:0000256" key="1">
    <source>
        <dbReference type="SAM" id="SignalP"/>
    </source>
</evidence>
<dbReference type="Proteomes" id="UP001204953">
    <property type="component" value="Unassembled WGS sequence"/>
</dbReference>
<dbReference type="InterPro" id="IPR014262">
    <property type="entry name" value="HAF_rpt"/>
</dbReference>
<dbReference type="NCBIfam" id="TIGR02913">
    <property type="entry name" value="HAF_rpt"/>
    <property type="match status" value="1"/>
</dbReference>
<evidence type="ECO:0000313" key="3">
    <source>
        <dbReference type="Proteomes" id="UP001204953"/>
    </source>
</evidence>
<dbReference type="EMBL" id="JAMZMM010000174">
    <property type="protein sequence ID" value="MCP2730171.1"/>
    <property type="molecule type" value="Genomic_DNA"/>
</dbReference>
<feature type="chain" id="PRO_5042286923" evidence="1">
    <location>
        <begin position="30"/>
        <end position="422"/>
    </location>
</feature>
<sequence length="422" mass="44157">MLQNKFSRLGLALTVSATLGLVNSNSATAASFKQYQAIDLGTLNNSPTVTGAAINDVSQIVGRYNSASINGFNTGFIWENGVMTGLPLTGFKVGGPNDGATVTMPGRGGLSRSINNSGKIVGAGDELPGSTDRGLLWAPDATDGYDLTIYEFGGVESYFVDINNKDQIAGSHIYAPGKRDAIHWENGHRTYLPSLGGDLNLGVAINDSGKIVGYLDTDGADNGTNTYSGALWEKDANGNYILTNLGTNGATQSFAREINSVGQVVGQLVNGTGSTATTSPFLWQNNAFTLLGSLGGTKGDVANINKEGQVVGYSTNTSNQELAFIWHDGAIADLNTLLTNNLLVDGANVVLNRATGINNKGDIVAYGNYSYTDAQGLTKTGTRTYLLKSVPEGNTTVGLLAFGAVGVAYQLKRKGQKVTKVK</sequence>
<dbReference type="InterPro" id="IPR022562">
    <property type="entry name" value="DUF3466"/>
</dbReference>
<dbReference type="Pfam" id="PF11949">
    <property type="entry name" value="DUF3466"/>
    <property type="match status" value="1"/>
</dbReference>
<keyword evidence="1" id="KW-0732">Signal</keyword>
<gene>
    <name evidence="2" type="ORF">NJ959_17205</name>
</gene>
<comment type="caution">
    <text evidence="2">The sequence shown here is derived from an EMBL/GenBank/DDBJ whole genome shotgun (WGS) entry which is preliminary data.</text>
</comment>
<protein>
    <submittedName>
        <fullName evidence="2">DUF3466 family protein</fullName>
    </submittedName>
</protein>
<organism evidence="2 3">
    <name type="scientific">Limnofasciculus baicalensis BBK-W-15</name>
    <dbReference type="NCBI Taxonomy" id="2699891"/>
    <lineage>
        <taxon>Bacteria</taxon>
        <taxon>Bacillati</taxon>
        <taxon>Cyanobacteriota</taxon>
        <taxon>Cyanophyceae</taxon>
        <taxon>Coleofasciculales</taxon>
        <taxon>Coleofasciculaceae</taxon>
        <taxon>Limnofasciculus</taxon>
        <taxon>Limnofasciculus baicalensis</taxon>
    </lineage>
</organism>
<name>A0AAE3KNT9_9CYAN</name>
<dbReference type="AlphaFoldDB" id="A0AAE3KNT9"/>
<evidence type="ECO:0000313" key="2">
    <source>
        <dbReference type="EMBL" id="MCP2730171.1"/>
    </source>
</evidence>
<feature type="signal peptide" evidence="1">
    <location>
        <begin position="1"/>
        <end position="29"/>
    </location>
</feature>
<keyword evidence="3" id="KW-1185">Reference proteome</keyword>
<proteinExistence type="predicted"/>